<dbReference type="AlphaFoldDB" id="A0A1J7J313"/>
<evidence type="ECO:0000313" key="3">
    <source>
        <dbReference type="Proteomes" id="UP000182658"/>
    </source>
</evidence>
<gene>
    <name evidence="2" type="ORF">CONLIGDRAFT_190415</name>
</gene>
<evidence type="ECO:0000313" key="2">
    <source>
        <dbReference type="EMBL" id="OIW33747.1"/>
    </source>
</evidence>
<evidence type="ECO:0000256" key="1">
    <source>
        <dbReference type="SAM" id="MobiDB-lite"/>
    </source>
</evidence>
<sequence length="181" mass="20317">MARALSWIELEISEPELTRVDSLLVRSKGCERTWPRLSRPDRNIGCAFRSLEGFIQDDAAVKRVCRRGDELKRPRSNTHRTSISANEIHLLDTYVPYLYELQALLSRVPTLPTSIWCLMRYGLSKLVGSGKAGPGIIHSTLRIGASRSRVPPSLLDSGSTSNLPCEQRHSLNRQRATQHGN</sequence>
<name>A0A1J7J313_9PEZI</name>
<keyword evidence="3" id="KW-1185">Reference proteome</keyword>
<dbReference type="EMBL" id="KV875094">
    <property type="protein sequence ID" value="OIW33747.1"/>
    <property type="molecule type" value="Genomic_DNA"/>
</dbReference>
<proteinExistence type="predicted"/>
<dbReference type="Proteomes" id="UP000182658">
    <property type="component" value="Unassembled WGS sequence"/>
</dbReference>
<protein>
    <submittedName>
        <fullName evidence="2">Uncharacterized protein</fullName>
    </submittedName>
</protein>
<organism evidence="2 3">
    <name type="scientific">Coniochaeta ligniaria NRRL 30616</name>
    <dbReference type="NCBI Taxonomy" id="1408157"/>
    <lineage>
        <taxon>Eukaryota</taxon>
        <taxon>Fungi</taxon>
        <taxon>Dikarya</taxon>
        <taxon>Ascomycota</taxon>
        <taxon>Pezizomycotina</taxon>
        <taxon>Sordariomycetes</taxon>
        <taxon>Sordariomycetidae</taxon>
        <taxon>Coniochaetales</taxon>
        <taxon>Coniochaetaceae</taxon>
        <taxon>Coniochaeta</taxon>
    </lineage>
</organism>
<feature type="region of interest" description="Disordered" evidence="1">
    <location>
        <begin position="149"/>
        <end position="181"/>
    </location>
</feature>
<reference evidence="2 3" key="1">
    <citation type="submission" date="2016-10" db="EMBL/GenBank/DDBJ databases">
        <title>Draft genome sequence of Coniochaeta ligniaria NRRL30616, a lignocellulolytic fungus for bioabatement of inhibitors in plant biomass hydrolysates.</title>
        <authorList>
            <consortium name="DOE Joint Genome Institute"/>
            <person name="Jimenez D.J."/>
            <person name="Hector R.E."/>
            <person name="Riley R."/>
            <person name="Sun H."/>
            <person name="Grigoriev I.V."/>
            <person name="Van Elsas J.D."/>
            <person name="Nichols N.N."/>
        </authorList>
    </citation>
    <scope>NUCLEOTIDE SEQUENCE [LARGE SCALE GENOMIC DNA]</scope>
    <source>
        <strain evidence="2 3">NRRL 30616</strain>
    </source>
</reference>
<accession>A0A1J7J313</accession>
<dbReference type="InParanoid" id="A0A1J7J313"/>